<name>A0A2G9WQR3_9HYPH</name>
<comment type="caution">
    <text evidence="2">The sequence shown here is derived from an EMBL/GenBank/DDBJ whole genome shotgun (WGS) entry which is preliminary data.</text>
</comment>
<dbReference type="SUPFAM" id="SSF141371">
    <property type="entry name" value="PilZ domain-like"/>
    <property type="match status" value="1"/>
</dbReference>
<dbReference type="AlphaFoldDB" id="A0A2G9WQR3"/>
<dbReference type="EMBL" id="NQVN01000022">
    <property type="protein sequence ID" value="PIO97057.1"/>
    <property type="molecule type" value="Genomic_DNA"/>
</dbReference>
<dbReference type="Pfam" id="PF07238">
    <property type="entry name" value="PilZ"/>
    <property type="match status" value="1"/>
</dbReference>
<evidence type="ECO:0000313" key="3">
    <source>
        <dbReference type="Proteomes" id="UP000231070"/>
    </source>
</evidence>
<protein>
    <recommendedName>
        <fullName evidence="1">PilZ domain-containing protein</fullName>
    </recommendedName>
</protein>
<keyword evidence="3" id="KW-1185">Reference proteome</keyword>
<evidence type="ECO:0000259" key="1">
    <source>
        <dbReference type="Pfam" id="PF07238"/>
    </source>
</evidence>
<reference evidence="2 3" key="1">
    <citation type="submission" date="2017-08" db="EMBL/GenBank/DDBJ databases">
        <title>Pleomorphomonas carboxidotrophicus sp. nov., a new mesophilic hydrogenogenic carboxidotroph.</title>
        <authorList>
            <person name="Esquivel-Elizondo S."/>
            <person name="Krajmalnik-Brown R."/>
            <person name="Maldonado J."/>
        </authorList>
    </citation>
    <scope>NUCLEOTIDE SEQUENCE [LARGE SCALE GENOMIC DNA]</scope>
    <source>
        <strain evidence="2 3">SVCO-16</strain>
    </source>
</reference>
<dbReference type="Gene3D" id="2.40.10.220">
    <property type="entry name" value="predicted glycosyltransferase like domains"/>
    <property type="match status" value="1"/>
</dbReference>
<organism evidence="2 3">
    <name type="scientific">Pleomorphomonas carboxyditropha</name>
    <dbReference type="NCBI Taxonomy" id="2023338"/>
    <lineage>
        <taxon>Bacteria</taxon>
        <taxon>Pseudomonadati</taxon>
        <taxon>Pseudomonadota</taxon>
        <taxon>Alphaproteobacteria</taxon>
        <taxon>Hyphomicrobiales</taxon>
        <taxon>Pleomorphomonadaceae</taxon>
        <taxon>Pleomorphomonas</taxon>
    </lineage>
</organism>
<proteinExistence type="predicted"/>
<gene>
    <name evidence="2" type="ORF">CJ014_22420</name>
</gene>
<dbReference type="Proteomes" id="UP000231070">
    <property type="component" value="Unassembled WGS sequence"/>
</dbReference>
<accession>A0A2G9WQR3</accession>
<evidence type="ECO:0000313" key="2">
    <source>
        <dbReference type="EMBL" id="PIO97057.1"/>
    </source>
</evidence>
<dbReference type="RefSeq" id="WP_100082739.1">
    <property type="nucleotide sequence ID" value="NZ_NQVN01000022.1"/>
</dbReference>
<dbReference type="InterPro" id="IPR009875">
    <property type="entry name" value="PilZ_domain"/>
</dbReference>
<dbReference type="OrthoDB" id="7210926at2"/>
<sequence>MFDRRRERRGRTYLGGQIAFNNRWCTIDCLVRNISQSGARIEFPQPVLVPSELDLIIPLRGYSRRVHVVWKRAKALGVSFADANDGTVVPIELARQIRKLKEERDMLARRVRDLSEPVI</sequence>
<feature type="domain" description="PilZ" evidence="1">
    <location>
        <begin position="3"/>
        <end position="86"/>
    </location>
</feature>
<dbReference type="GO" id="GO:0035438">
    <property type="term" value="F:cyclic-di-GMP binding"/>
    <property type="evidence" value="ECO:0007669"/>
    <property type="project" value="InterPro"/>
</dbReference>